<dbReference type="PANTHER" id="PTHR48081:SF8">
    <property type="entry name" value="ALPHA_BETA HYDROLASE FOLD-3 DOMAIN-CONTAINING PROTEIN-RELATED"/>
    <property type="match status" value="1"/>
</dbReference>
<dbReference type="eggNOG" id="COG0657">
    <property type="taxonomic scope" value="Bacteria"/>
</dbReference>
<dbReference type="Proteomes" id="UP000009223">
    <property type="component" value="Chromosome"/>
</dbReference>
<dbReference type="SUPFAM" id="SSF53474">
    <property type="entry name" value="alpha/beta-Hydrolases"/>
    <property type="match status" value="1"/>
</dbReference>
<dbReference type="AlphaFoldDB" id="F5YKD6"/>
<protein>
    <submittedName>
        <fullName evidence="3">Arylacetamide deacetylase (Aadac)</fullName>
        <ecNumber evidence="3">3.1.1.-</ecNumber>
    </submittedName>
</protein>
<proteinExistence type="predicted"/>
<keyword evidence="1 3" id="KW-0378">Hydrolase</keyword>
<dbReference type="HOGENOM" id="CLU_012494_6_0_12"/>
<dbReference type="STRING" id="545694.TREPR_2000"/>
<feature type="domain" description="Alpha/beta hydrolase fold-3" evidence="2">
    <location>
        <begin position="69"/>
        <end position="279"/>
    </location>
</feature>
<gene>
    <name evidence="3" type="ordered locus">TREPR_2000</name>
</gene>
<dbReference type="GO" id="GO:0016787">
    <property type="term" value="F:hydrolase activity"/>
    <property type="evidence" value="ECO:0007669"/>
    <property type="project" value="UniProtKB-KW"/>
</dbReference>
<dbReference type="InterPro" id="IPR013094">
    <property type="entry name" value="AB_hydrolase_3"/>
</dbReference>
<reference evidence="4" key="1">
    <citation type="submission" date="2009-12" db="EMBL/GenBank/DDBJ databases">
        <title>Complete sequence of Treponema primitia strain ZAS-2.</title>
        <authorList>
            <person name="Tetu S.G."/>
            <person name="Matson E."/>
            <person name="Ren Q."/>
            <person name="Seshadri R."/>
            <person name="Elbourne L."/>
            <person name="Hassan K.A."/>
            <person name="Durkin A."/>
            <person name="Radune D."/>
            <person name="Mohamoud Y."/>
            <person name="Shay R."/>
            <person name="Jin S."/>
            <person name="Zhang X."/>
            <person name="Lucey K."/>
            <person name="Ballor N.R."/>
            <person name="Ottesen E."/>
            <person name="Rosenthal R."/>
            <person name="Allen A."/>
            <person name="Leadbetter J.R."/>
            <person name="Paulsen I.T."/>
        </authorList>
    </citation>
    <scope>NUCLEOTIDE SEQUENCE [LARGE SCALE GENOMIC DNA]</scope>
    <source>
        <strain evidence="4">ATCC BAA-887 / DSM 12427 / ZAS-2</strain>
    </source>
</reference>
<dbReference type="EC" id="3.1.1.-" evidence="3"/>
<sequence>MRAALKAIAYLNVDIKKSYKVERQFENLSARLRPKPEAYSIWDHMVKSGDYEVPVRVFLPKKGSPRRLLLFFHGGGWVTGSIESYTKMCGYLAGAISAVVVSVDYRLAPESHFPAAPEDCYAVARELFLGKSLLNVDPANITIIGDSAGGNLAAAVSLMARDRGEFLPPRQILIYPAVAADHSSSSPFESIRTNGTDYLLTSKRVADMIDLYKSSDDDYKNPYFAPLEAADLSGQPKTLIISAEYCPLRDEGEFYGKRLEEAGVQVKVFRMKDAFHAYMMLSPRFVHVQKTYELINAFLDE</sequence>
<dbReference type="EMBL" id="CP001843">
    <property type="protein sequence ID" value="AEF83930.1"/>
    <property type="molecule type" value="Genomic_DNA"/>
</dbReference>
<keyword evidence="4" id="KW-1185">Reference proteome</keyword>
<reference evidence="3 4" key="2">
    <citation type="journal article" date="2011" name="ISME J.">
        <title>RNA-seq reveals cooperative metabolic interactions between two termite-gut spirochete species in co-culture.</title>
        <authorList>
            <person name="Rosenthal A.Z."/>
            <person name="Matson E.G."/>
            <person name="Eldar A."/>
            <person name="Leadbetter J.R."/>
        </authorList>
    </citation>
    <scope>NUCLEOTIDE SEQUENCE [LARGE SCALE GENOMIC DNA]</scope>
    <source>
        <strain evidence="4">ATCC BAA-887 / DSM 12427 / ZAS-2</strain>
    </source>
</reference>
<evidence type="ECO:0000313" key="4">
    <source>
        <dbReference type="Proteomes" id="UP000009223"/>
    </source>
</evidence>
<evidence type="ECO:0000256" key="1">
    <source>
        <dbReference type="ARBA" id="ARBA00022801"/>
    </source>
</evidence>
<organism evidence="3 4">
    <name type="scientific">Treponema primitia (strain ATCC BAA-887 / DSM 12427 / ZAS-2)</name>
    <dbReference type="NCBI Taxonomy" id="545694"/>
    <lineage>
        <taxon>Bacteria</taxon>
        <taxon>Pseudomonadati</taxon>
        <taxon>Spirochaetota</taxon>
        <taxon>Spirochaetia</taxon>
        <taxon>Spirochaetales</taxon>
        <taxon>Treponemataceae</taxon>
        <taxon>Treponema</taxon>
    </lineage>
</organism>
<dbReference type="Pfam" id="PF07859">
    <property type="entry name" value="Abhydrolase_3"/>
    <property type="match status" value="1"/>
</dbReference>
<dbReference type="KEGG" id="tpi:TREPR_2000"/>
<accession>F5YKD6</accession>
<name>F5YKD6_TREPZ</name>
<dbReference type="InterPro" id="IPR050300">
    <property type="entry name" value="GDXG_lipolytic_enzyme"/>
</dbReference>
<dbReference type="Gene3D" id="3.40.50.1820">
    <property type="entry name" value="alpha/beta hydrolase"/>
    <property type="match status" value="1"/>
</dbReference>
<evidence type="ECO:0000313" key="3">
    <source>
        <dbReference type="EMBL" id="AEF83930.1"/>
    </source>
</evidence>
<dbReference type="PANTHER" id="PTHR48081">
    <property type="entry name" value="AB HYDROLASE SUPERFAMILY PROTEIN C4A8.06C"/>
    <property type="match status" value="1"/>
</dbReference>
<evidence type="ECO:0000259" key="2">
    <source>
        <dbReference type="Pfam" id="PF07859"/>
    </source>
</evidence>
<dbReference type="OrthoDB" id="24847at2"/>
<dbReference type="InterPro" id="IPR029058">
    <property type="entry name" value="AB_hydrolase_fold"/>
</dbReference>